<dbReference type="Pfam" id="PF11149">
    <property type="entry name" value="DUF2924"/>
    <property type="match status" value="1"/>
</dbReference>
<sequence length="151" mass="17008">MNASTTGPSLAAQIANLPKLPMSELWALWDKYFPRRPPHHNRNYVEGRLAYKIQEEALGTKLEVQTQMARIGEAQSKIKTQRGVEVQVVPGTVLVREFDNREHRVTAQADGSFEYEGRRFKSLSGVARHITGTQWSGPLFFGITKTKRGGK</sequence>
<dbReference type="EMBL" id="DF970238">
    <property type="protein sequence ID" value="GAP66924.1"/>
    <property type="molecule type" value="Genomic_DNA"/>
</dbReference>
<dbReference type="RefSeq" id="WP_045667425.1">
    <property type="nucleotide sequence ID" value="NZ_DF970238.1"/>
</dbReference>
<organism evidence="2">
    <name type="scientific">Mizugakiibacter sediminis</name>
    <dbReference type="NCBI Taxonomy" id="1475481"/>
    <lineage>
        <taxon>Bacteria</taxon>
        <taxon>Pseudomonadati</taxon>
        <taxon>Pseudomonadota</taxon>
        <taxon>Gammaproteobacteria</taxon>
        <taxon>Lysobacterales</taxon>
        <taxon>Rhodanobacteraceae</taxon>
        <taxon>Mizugakiibacter</taxon>
    </lineage>
</organism>
<reference evidence="2" key="2">
    <citation type="submission" date="2015-08" db="EMBL/GenBank/DDBJ databases">
        <title>Complete DNA Sequence of Pseudomonas syringae pv. actinidiae, the Causal Agent of Kiwifruit Canker Disease.</title>
        <authorList>
            <person name="Rikkerink E.H.A."/>
            <person name="Fineran P.C."/>
        </authorList>
    </citation>
    <scope>NUCLEOTIDE SEQUENCE</scope>
    <source>
        <strain evidence="2">SkMP5</strain>
    </source>
</reference>
<keyword evidence="3" id="KW-1185">Reference proteome</keyword>
<dbReference type="HOGENOM" id="CLU_124387_1_0_6"/>
<dbReference type="STRING" id="1475481.GCA_000953855_02283"/>
<accession>A0A0K8QPU5</accession>
<gene>
    <name evidence="1" type="ORF">MBSD_0466</name>
    <name evidence="2" type="ORF">MBSD_n2239</name>
</gene>
<dbReference type="Proteomes" id="UP000253740">
    <property type="component" value="Unassembled WGS sequence"/>
</dbReference>
<name>A0A0K8QPU5_9GAMM</name>
<evidence type="ECO:0000313" key="1">
    <source>
        <dbReference type="EMBL" id="GAN43953.1"/>
    </source>
</evidence>
<proteinExistence type="predicted"/>
<dbReference type="InterPro" id="IPR021322">
    <property type="entry name" value="DUF2924"/>
</dbReference>
<evidence type="ECO:0000313" key="3">
    <source>
        <dbReference type="Proteomes" id="UP000253740"/>
    </source>
</evidence>
<protein>
    <submittedName>
        <fullName evidence="1">Elements of external origin</fullName>
    </submittedName>
</protein>
<dbReference type="AlphaFoldDB" id="A0A0K8QPU5"/>
<dbReference type="OrthoDB" id="8594067at2"/>
<dbReference type="EMBL" id="DF952378">
    <property type="protein sequence ID" value="GAN43953.1"/>
    <property type="molecule type" value="Genomic_DNA"/>
</dbReference>
<reference evidence="1" key="1">
    <citation type="submission" date="2015-03" db="EMBL/GenBank/DDBJ databases">
        <title>Draft genome sequence of Mizugakiibacter sediminis skMP5.</title>
        <authorList>
            <person name="Watanabe T."/>
            <person name="Kojima H."/>
            <person name="Fukui M."/>
        </authorList>
    </citation>
    <scope>NUCLEOTIDE SEQUENCE</scope>
    <source>
        <strain evidence="1">SkMP5</strain>
    </source>
</reference>
<evidence type="ECO:0000313" key="2">
    <source>
        <dbReference type="EMBL" id="GAP66924.1"/>
    </source>
</evidence>